<dbReference type="AlphaFoldDB" id="A0A2N9WSC5"/>
<comment type="caution">
    <text evidence="1">The sequence shown here is derived from an EMBL/GenBank/DDBJ whole genome shotgun (WGS) entry which is preliminary data.</text>
</comment>
<sequence>MPALSEYSNISNTVFNILDKKGYQIWYDERLEMYCAERNGWDFMADSPSGLLGLVSIYELKQPAIYKEYWWKDDNKNLLDNLSKKKPKYISVTDKKYR</sequence>
<evidence type="ECO:0000313" key="2">
    <source>
        <dbReference type="Proteomes" id="UP000231293"/>
    </source>
</evidence>
<gene>
    <name evidence="1" type="ORF">BGI32_08960</name>
</gene>
<dbReference type="EMBL" id="MDVB01000097">
    <property type="protein sequence ID" value="PIT13636.1"/>
    <property type="molecule type" value="Genomic_DNA"/>
</dbReference>
<organism evidence="1 2">
    <name type="scientific">Snodgrassella alvi</name>
    <dbReference type="NCBI Taxonomy" id="1196083"/>
    <lineage>
        <taxon>Bacteria</taxon>
        <taxon>Pseudomonadati</taxon>
        <taxon>Pseudomonadota</taxon>
        <taxon>Betaproteobacteria</taxon>
        <taxon>Neisseriales</taxon>
        <taxon>Neisseriaceae</taxon>
        <taxon>Snodgrassella</taxon>
    </lineage>
</organism>
<accession>A0A2N9WSC5</accession>
<dbReference type="RefSeq" id="WP_100113966.1">
    <property type="nucleotide sequence ID" value="NZ_MDVB01000097.1"/>
</dbReference>
<reference evidence="1 2" key="1">
    <citation type="journal article" date="2017" name="MBio">
        <title>Type VI secretion-mediated competition in the bee gut microbiome.</title>
        <authorList>
            <person name="Steele M.I."/>
            <person name="Kwong W.K."/>
            <person name="Powell J.E."/>
            <person name="Whiteley M."/>
            <person name="Moran N.A."/>
        </authorList>
    </citation>
    <scope>NUCLEOTIDE SEQUENCE [LARGE SCALE GENOMIC DNA]</scope>
    <source>
        <strain evidence="1 2">App2-2</strain>
    </source>
</reference>
<name>A0A2N9WSC5_9NEIS</name>
<dbReference type="Proteomes" id="UP000231293">
    <property type="component" value="Unassembled WGS sequence"/>
</dbReference>
<protein>
    <submittedName>
        <fullName evidence="1">Uncharacterized protein</fullName>
    </submittedName>
</protein>
<proteinExistence type="predicted"/>
<evidence type="ECO:0000313" key="1">
    <source>
        <dbReference type="EMBL" id="PIT13636.1"/>
    </source>
</evidence>